<dbReference type="PROSITE" id="PS50842">
    <property type="entry name" value="EXPANSIN_EG45"/>
    <property type="match status" value="1"/>
</dbReference>
<proteinExistence type="predicted"/>
<keyword evidence="3" id="KW-0812">Transmembrane</keyword>
<dbReference type="InterPro" id="IPR009009">
    <property type="entry name" value="RlpA-like_DPBB"/>
</dbReference>
<dbReference type="EMBL" id="JAAKZW010000318">
    <property type="protein sequence ID" value="NGO81375.1"/>
    <property type="molecule type" value="Genomic_DNA"/>
</dbReference>
<comment type="caution">
    <text evidence="5">The sequence shown here is derived from an EMBL/GenBank/DDBJ whole genome shotgun (WGS) entry which is preliminary data.</text>
</comment>
<dbReference type="Gene3D" id="2.60.40.760">
    <property type="entry name" value="Expansin, cellulose-binding-like domain"/>
    <property type="match status" value="1"/>
</dbReference>
<feature type="region of interest" description="Disordered" evidence="2">
    <location>
        <begin position="88"/>
        <end position="150"/>
    </location>
</feature>
<dbReference type="InterPro" id="IPR036908">
    <property type="entry name" value="RlpA-like_sf"/>
</dbReference>
<feature type="compositionally biased region" description="Low complexity" evidence="2">
    <location>
        <begin position="130"/>
        <end position="150"/>
    </location>
</feature>
<dbReference type="AlphaFoldDB" id="A0A6G4XUX2"/>
<dbReference type="InterPro" id="IPR051477">
    <property type="entry name" value="Expansin_CellWall"/>
</dbReference>
<reference evidence="5 6" key="1">
    <citation type="submission" date="2020-02" db="EMBL/GenBank/DDBJ databases">
        <title>Whole-genome analyses of novel actinobacteria.</title>
        <authorList>
            <person name="Sahin N."/>
            <person name="Tokatli A."/>
        </authorList>
    </citation>
    <scope>NUCLEOTIDE SEQUENCE [LARGE SCALE GENOMIC DNA]</scope>
    <source>
        <strain evidence="5 6">YC504</strain>
    </source>
</reference>
<feature type="compositionally biased region" description="Basic residues" evidence="2">
    <location>
        <begin position="19"/>
        <end position="33"/>
    </location>
</feature>
<dbReference type="InterPro" id="IPR036749">
    <property type="entry name" value="Expansin_CBD_sf"/>
</dbReference>
<feature type="compositionally biased region" description="Low complexity" evidence="2">
    <location>
        <begin position="99"/>
        <end position="113"/>
    </location>
</feature>
<dbReference type="NCBIfam" id="NF041144">
    <property type="entry name" value="expansin_EXLX1"/>
    <property type="match status" value="1"/>
</dbReference>
<keyword evidence="3" id="KW-0472">Membrane</keyword>
<evidence type="ECO:0000256" key="1">
    <source>
        <dbReference type="ARBA" id="ARBA00022729"/>
    </source>
</evidence>
<dbReference type="Pfam" id="PF03330">
    <property type="entry name" value="DPBB_1"/>
    <property type="match status" value="1"/>
</dbReference>
<keyword evidence="3" id="KW-1133">Transmembrane helix</keyword>
<accession>A0A6G4XUX2</accession>
<dbReference type="PANTHER" id="PTHR31836:SF21">
    <property type="entry name" value="EXPANSIN-LIKE PROTEIN 7"/>
    <property type="match status" value="1"/>
</dbReference>
<dbReference type="SUPFAM" id="SSF50685">
    <property type="entry name" value="Barwin-like endoglucanases"/>
    <property type="match status" value="1"/>
</dbReference>
<protein>
    <recommendedName>
        <fullName evidence="4">Expansin-like EG45 domain-containing protein</fullName>
    </recommendedName>
</protein>
<dbReference type="InterPro" id="IPR049818">
    <property type="entry name" value="Expansin_EXLX1-like"/>
</dbReference>
<evidence type="ECO:0000313" key="6">
    <source>
        <dbReference type="Proteomes" id="UP000481109"/>
    </source>
</evidence>
<feature type="transmembrane region" description="Helical" evidence="3">
    <location>
        <begin position="66"/>
        <end position="84"/>
    </location>
</feature>
<keyword evidence="1" id="KW-0732">Signal</keyword>
<gene>
    <name evidence="5" type="ORF">G6045_37805</name>
</gene>
<evidence type="ECO:0000256" key="3">
    <source>
        <dbReference type="SAM" id="Phobius"/>
    </source>
</evidence>
<dbReference type="Gene3D" id="2.40.40.10">
    <property type="entry name" value="RlpA-like domain"/>
    <property type="match status" value="1"/>
</dbReference>
<feature type="region of interest" description="Disordered" evidence="2">
    <location>
        <begin position="1"/>
        <end position="60"/>
    </location>
</feature>
<evidence type="ECO:0000313" key="5">
    <source>
        <dbReference type="EMBL" id="NGO81375.1"/>
    </source>
</evidence>
<keyword evidence="6" id="KW-1185">Reference proteome</keyword>
<sequence length="359" mass="37997">MPAALRTGRAPCEPFPCLRRPRSGKLGHHGRLTHLKDSSVIPRSARPSSRRRRAPRARRASHIGRSALLAIASVTVLAALVMTFDSRPAGSSGEAAGDTPTNTTTTSAAAPTSWHAPEPSATASKKTPNASTSPKPKRSSSPAARPTAKPVAGAVLAGRIRPGTIYSGTATFYDAADGNGACSFGPTSDVMTAAMNSTDYETAKACGAHIRVRNSRGATITVRVTNECPTCVKGQLDLSAQAFAKLAAPSQGQIPITWHLLSPATAEPLSIRYKTGSSRYWCEIQALGHRNPLTRLEVRTGGGWQALPRTAYNYFTSENGSGCGGAIRLTDIYGERLEISGIDIRPEVQQQTRAQFTAH</sequence>
<name>A0A6G4XUX2_9ACTN</name>
<dbReference type="CDD" id="cd22272">
    <property type="entry name" value="DPBB_EXLX1-like"/>
    <property type="match status" value="1"/>
</dbReference>
<organism evidence="5 6">
    <name type="scientific">Streptomyces mesophilus</name>
    <dbReference type="NCBI Taxonomy" id="1775132"/>
    <lineage>
        <taxon>Bacteria</taxon>
        <taxon>Bacillati</taxon>
        <taxon>Actinomycetota</taxon>
        <taxon>Actinomycetes</taxon>
        <taxon>Kitasatosporales</taxon>
        <taxon>Streptomycetaceae</taxon>
        <taxon>Streptomyces</taxon>
    </lineage>
</organism>
<dbReference type="Proteomes" id="UP000481109">
    <property type="component" value="Unassembled WGS sequence"/>
</dbReference>
<dbReference type="InterPro" id="IPR007112">
    <property type="entry name" value="Expansin/allergen_DPBB_dom"/>
</dbReference>
<evidence type="ECO:0000259" key="4">
    <source>
        <dbReference type="PROSITE" id="PS50842"/>
    </source>
</evidence>
<feature type="domain" description="Expansin-like EG45" evidence="4">
    <location>
        <begin position="179"/>
        <end position="280"/>
    </location>
</feature>
<dbReference type="PANTHER" id="PTHR31836">
    <property type="match status" value="1"/>
</dbReference>
<feature type="compositionally biased region" description="Basic residues" evidence="2">
    <location>
        <begin position="48"/>
        <end position="60"/>
    </location>
</feature>
<evidence type="ECO:0000256" key="2">
    <source>
        <dbReference type="SAM" id="MobiDB-lite"/>
    </source>
</evidence>